<dbReference type="AlphaFoldDB" id="A0A0V1G0J1"/>
<gene>
    <name evidence="1" type="ORF">T4D_13784</name>
</gene>
<evidence type="ECO:0000313" key="2">
    <source>
        <dbReference type="Proteomes" id="UP000054995"/>
    </source>
</evidence>
<name>A0A0V1G0J1_TRIPS</name>
<protein>
    <submittedName>
        <fullName evidence="1">Uncharacterized protein</fullName>
    </submittedName>
</protein>
<evidence type="ECO:0000313" key="1">
    <source>
        <dbReference type="EMBL" id="KRY91043.1"/>
    </source>
</evidence>
<keyword evidence="2" id="KW-1185">Reference proteome</keyword>
<organism evidence="1 2">
    <name type="scientific">Trichinella pseudospiralis</name>
    <name type="common">Parasitic roundworm</name>
    <dbReference type="NCBI Taxonomy" id="6337"/>
    <lineage>
        <taxon>Eukaryota</taxon>
        <taxon>Metazoa</taxon>
        <taxon>Ecdysozoa</taxon>
        <taxon>Nematoda</taxon>
        <taxon>Enoplea</taxon>
        <taxon>Dorylaimia</taxon>
        <taxon>Trichinellida</taxon>
        <taxon>Trichinellidae</taxon>
        <taxon>Trichinella</taxon>
    </lineage>
</organism>
<dbReference type="Proteomes" id="UP000054995">
    <property type="component" value="Unassembled WGS sequence"/>
</dbReference>
<comment type="caution">
    <text evidence="1">The sequence shown here is derived from an EMBL/GenBank/DDBJ whole genome shotgun (WGS) entry which is preliminary data.</text>
</comment>
<sequence>MFNSNIECLQKLGKANVEMTCHLTDQNYRCASSVQTIFSISSFLLFRLHTASTVVQRWSTSVVVNSNLHCLVSVYSAPLQADATF</sequence>
<feature type="non-terminal residue" evidence="1">
    <location>
        <position position="85"/>
    </location>
</feature>
<accession>A0A0V1G0J1</accession>
<dbReference type="EMBL" id="JYDT01000016">
    <property type="protein sequence ID" value="KRY91043.1"/>
    <property type="molecule type" value="Genomic_DNA"/>
</dbReference>
<reference evidence="1 2" key="1">
    <citation type="submission" date="2015-01" db="EMBL/GenBank/DDBJ databases">
        <title>Evolution of Trichinella species and genotypes.</title>
        <authorList>
            <person name="Korhonen P.K."/>
            <person name="Edoardo P."/>
            <person name="Giuseppe L.R."/>
            <person name="Gasser R.B."/>
        </authorList>
    </citation>
    <scope>NUCLEOTIDE SEQUENCE [LARGE SCALE GENOMIC DNA]</scope>
    <source>
        <strain evidence="1">ISS470</strain>
    </source>
</reference>
<proteinExistence type="predicted"/>